<protein>
    <submittedName>
        <fullName evidence="1">Uncharacterized protein</fullName>
    </submittedName>
</protein>
<evidence type="ECO:0000313" key="2">
    <source>
        <dbReference type="EMBL" id="MBB5474776.1"/>
    </source>
</evidence>
<reference evidence="1 3" key="1">
    <citation type="submission" date="2019-07" db="EMBL/GenBank/DDBJ databases">
        <title>Whole genome shotgun sequence of Cellulomonas hominis NBRC 16055.</title>
        <authorList>
            <person name="Hosoyama A."/>
            <person name="Uohara A."/>
            <person name="Ohji S."/>
            <person name="Ichikawa N."/>
        </authorList>
    </citation>
    <scope>NUCLEOTIDE SEQUENCE [LARGE SCALE GENOMIC DNA]</scope>
    <source>
        <strain evidence="1 3">NBRC 16055</strain>
    </source>
</reference>
<evidence type="ECO:0000313" key="3">
    <source>
        <dbReference type="Proteomes" id="UP000321723"/>
    </source>
</evidence>
<organism evidence="1 3">
    <name type="scientific">Cellulomonas hominis</name>
    <dbReference type="NCBI Taxonomy" id="156981"/>
    <lineage>
        <taxon>Bacteria</taxon>
        <taxon>Bacillati</taxon>
        <taxon>Actinomycetota</taxon>
        <taxon>Actinomycetes</taxon>
        <taxon>Micrococcales</taxon>
        <taxon>Cellulomonadaceae</taxon>
        <taxon>Cellulomonas</taxon>
    </lineage>
</organism>
<comment type="caution">
    <text evidence="1">The sequence shown here is derived from an EMBL/GenBank/DDBJ whole genome shotgun (WGS) entry which is preliminary data.</text>
</comment>
<dbReference type="EMBL" id="JACHDN010000001">
    <property type="protein sequence ID" value="MBB5474776.1"/>
    <property type="molecule type" value="Genomic_DNA"/>
</dbReference>
<dbReference type="AlphaFoldDB" id="A0A511FJN1"/>
<gene>
    <name evidence="1" type="ORF">CHO01_31640</name>
    <name evidence="2" type="ORF">HNR08_003512</name>
</gene>
<dbReference type="Proteomes" id="UP000564629">
    <property type="component" value="Unassembled WGS sequence"/>
</dbReference>
<evidence type="ECO:0000313" key="4">
    <source>
        <dbReference type="Proteomes" id="UP000564629"/>
    </source>
</evidence>
<reference evidence="2 4" key="2">
    <citation type="submission" date="2020-08" db="EMBL/GenBank/DDBJ databases">
        <title>Sequencing the genomes of 1000 actinobacteria strains.</title>
        <authorList>
            <person name="Klenk H.-P."/>
        </authorList>
    </citation>
    <scope>NUCLEOTIDE SEQUENCE [LARGE SCALE GENOMIC DNA]</scope>
    <source>
        <strain evidence="2 4">DSM 9581</strain>
    </source>
</reference>
<sequence length="152" mass="16413">MASAQRYHLTPRPALTPEQQATTAGRLVLAASIAMRMLQLSKVRRWHDLGRDLSGARQDVMLEPDQAAALTEFDELLHLLYNPVRDEDPPAVFLQVCLSCGAWSLLSVPKGKSGSSSKKCNLTQHCPGPTTKASAAQARAAIALVKEKKPAA</sequence>
<name>A0A511FJN1_9CELL</name>
<dbReference type="EMBL" id="BJVQ01000059">
    <property type="protein sequence ID" value="GEL48048.1"/>
    <property type="molecule type" value="Genomic_DNA"/>
</dbReference>
<dbReference type="Proteomes" id="UP000321723">
    <property type="component" value="Unassembled WGS sequence"/>
</dbReference>
<evidence type="ECO:0000313" key="1">
    <source>
        <dbReference type="EMBL" id="GEL48048.1"/>
    </source>
</evidence>
<dbReference type="RefSeq" id="WP_146839725.1">
    <property type="nucleotide sequence ID" value="NZ_BJVQ01000059.1"/>
</dbReference>
<proteinExistence type="predicted"/>
<accession>A0A511FJN1</accession>
<keyword evidence="3" id="KW-1185">Reference proteome</keyword>